<organism evidence="7 8">
    <name type="scientific">Ilex paraguariensis</name>
    <name type="common">yerba mate</name>
    <dbReference type="NCBI Taxonomy" id="185542"/>
    <lineage>
        <taxon>Eukaryota</taxon>
        <taxon>Viridiplantae</taxon>
        <taxon>Streptophyta</taxon>
        <taxon>Embryophyta</taxon>
        <taxon>Tracheophyta</taxon>
        <taxon>Spermatophyta</taxon>
        <taxon>Magnoliopsida</taxon>
        <taxon>eudicotyledons</taxon>
        <taxon>Gunneridae</taxon>
        <taxon>Pentapetalae</taxon>
        <taxon>asterids</taxon>
        <taxon>campanulids</taxon>
        <taxon>Aquifoliales</taxon>
        <taxon>Aquifoliaceae</taxon>
        <taxon>Ilex</taxon>
    </lineage>
</organism>
<feature type="compositionally biased region" description="Polar residues" evidence="5">
    <location>
        <begin position="109"/>
        <end position="124"/>
    </location>
</feature>
<dbReference type="InterPro" id="IPR011011">
    <property type="entry name" value="Znf_FYVE_PHD"/>
</dbReference>
<evidence type="ECO:0000256" key="4">
    <source>
        <dbReference type="PROSITE-ProRule" id="PRU00091"/>
    </source>
</evidence>
<dbReference type="Proteomes" id="UP001642360">
    <property type="component" value="Unassembled WGS sequence"/>
</dbReference>
<proteinExistence type="predicted"/>
<feature type="region of interest" description="Disordered" evidence="5">
    <location>
        <begin position="1"/>
        <end position="47"/>
    </location>
</feature>
<protein>
    <recommendedName>
        <fullName evidence="6">FYVE-type domain-containing protein</fullName>
    </recommendedName>
</protein>
<comment type="caution">
    <text evidence="7">The sequence shown here is derived from an EMBL/GenBank/DDBJ whole genome shotgun (WGS) entry which is preliminary data.</text>
</comment>
<dbReference type="InterPro" id="IPR013083">
    <property type="entry name" value="Znf_RING/FYVE/PHD"/>
</dbReference>
<evidence type="ECO:0000256" key="5">
    <source>
        <dbReference type="SAM" id="MobiDB-lite"/>
    </source>
</evidence>
<dbReference type="PANTHER" id="PTHR46977">
    <property type="entry name" value="PROTEIN FREE1"/>
    <property type="match status" value="1"/>
</dbReference>
<dbReference type="SUPFAM" id="SSF57903">
    <property type="entry name" value="FYVE/PHD zinc finger"/>
    <property type="match status" value="1"/>
</dbReference>
<sequence>MRQSDMSSSYYQTYQSHFQNPNPASTTSTDPQPNNPLATTYASAPPISSNYSSSDYSNFSSAYPPYTQNPDHVLTYHPNPNLQSSYTSNQQQPYSFPHLIPEEPPYYQYDQNQSDLNYENSNRNYNSVPNSSFSSASYSPASYSASNVPSVDNLSISNTTNYGGFGYQGMYDDRGFGDDVVGGGGGVYKYSGGKVEPYGARGFQSESSSGAIFDDYGRPINSSKGKEQNGSGSFGKIVKAIPKTEEQEDVKSGVQKFRVKLLSESVGQSDLDVLCQVGLDGIRILDPATSRTLKIYTLETVTRWEVLDSYIFAFWAKSSMDFEPRRVRLKSNSYTTNNILDAVTAASIQFKEIGGSGKPSDSLKVSEPPSEKKKGFADWMNLMKPGDEEKDHWVPDEAVTKCNACGTDFGAFWRKHHCRNCGDIFCDKCTQGRIALTADEHAQPVRVCDRCMAEVTQRLTNAKETAGKIARLQTHEDLAKRLQEVMDKNRKTSTGMQSDGPGMQMREVECPTCTVHLQVQVPASGSETRQCSVCQHSFLASAH</sequence>
<dbReference type="AlphaFoldDB" id="A0ABC8SIG3"/>
<keyword evidence="3" id="KW-0862">Zinc</keyword>
<dbReference type="InterPro" id="IPR045893">
    <property type="entry name" value="FREE1"/>
</dbReference>
<dbReference type="EMBL" id="CAUOFW020002947">
    <property type="protein sequence ID" value="CAK9156976.1"/>
    <property type="molecule type" value="Genomic_DNA"/>
</dbReference>
<feature type="compositionally biased region" description="Polar residues" evidence="5">
    <location>
        <begin position="1"/>
        <end position="40"/>
    </location>
</feature>
<feature type="region of interest" description="Disordered" evidence="5">
    <location>
        <begin position="70"/>
        <end position="125"/>
    </location>
</feature>
<dbReference type="Pfam" id="PF01363">
    <property type="entry name" value="FYVE"/>
    <property type="match status" value="1"/>
</dbReference>
<dbReference type="SMART" id="SM00064">
    <property type="entry name" value="FYVE"/>
    <property type="match status" value="1"/>
</dbReference>
<evidence type="ECO:0000259" key="6">
    <source>
        <dbReference type="PROSITE" id="PS50178"/>
    </source>
</evidence>
<dbReference type="Gene3D" id="3.30.40.10">
    <property type="entry name" value="Zinc/RING finger domain, C3HC4 (zinc finger)"/>
    <property type="match status" value="1"/>
</dbReference>
<accession>A0ABC8SIG3</accession>
<dbReference type="PROSITE" id="PS50178">
    <property type="entry name" value="ZF_FYVE"/>
    <property type="match status" value="1"/>
</dbReference>
<feature type="domain" description="FYVE-type" evidence="6">
    <location>
        <begin position="396"/>
        <end position="456"/>
    </location>
</feature>
<dbReference type="PANTHER" id="PTHR46977:SF4">
    <property type="entry name" value="PROTEIN FREE1-LIKE"/>
    <property type="match status" value="1"/>
</dbReference>
<keyword evidence="8" id="KW-1185">Reference proteome</keyword>
<dbReference type="GO" id="GO:0008270">
    <property type="term" value="F:zinc ion binding"/>
    <property type="evidence" value="ECO:0007669"/>
    <property type="project" value="UniProtKB-KW"/>
</dbReference>
<evidence type="ECO:0000256" key="1">
    <source>
        <dbReference type="ARBA" id="ARBA00022723"/>
    </source>
</evidence>
<evidence type="ECO:0000313" key="8">
    <source>
        <dbReference type="Proteomes" id="UP001642360"/>
    </source>
</evidence>
<evidence type="ECO:0000313" key="7">
    <source>
        <dbReference type="EMBL" id="CAK9156976.1"/>
    </source>
</evidence>
<evidence type="ECO:0000256" key="3">
    <source>
        <dbReference type="ARBA" id="ARBA00022833"/>
    </source>
</evidence>
<keyword evidence="2 4" id="KW-0863">Zinc-finger</keyword>
<gene>
    <name evidence="7" type="ORF">ILEXP_LOCUS25541</name>
</gene>
<name>A0ABC8SIG3_9AQUA</name>
<feature type="compositionally biased region" description="Polar residues" evidence="5">
    <location>
        <begin position="78"/>
        <end position="94"/>
    </location>
</feature>
<dbReference type="InterPro" id="IPR000306">
    <property type="entry name" value="Znf_FYVE"/>
</dbReference>
<dbReference type="FunFam" id="3.30.40.10:FF:000312">
    <property type="entry name" value="Zinc finger, FYVE-type, endofin"/>
    <property type="match status" value="1"/>
</dbReference>
<reference evidence="7 8" key="1">
    <citation type="submission" date="2024-02" db="EMBL/GenBank/DDBJ databases">
        <authorList>
            <person name="Vignale AGUSTIN F."/>
            <person name="Sosa J E."/>
            <person name="Modenutti C."/>
        </authorList>
    </citation>
    <scope>NUCLEOTIDE SEQUENCE [LARGE SCALE GENOMIC DNA]</scope>
</reference>
<evidence type="ECO:0000256" key="2">
    <source>
        <dbReference type="ARBA" id="ARBA00022771"/>
    </source>
</evidence>
<dbReference type="InterPro" id="IPR017455">
    <property type="entry name" value="Znf_FYVE-rel"/>
</dbReference>
<keyword evidence="1" id="KW-0479">Metal-binding</keyword>